<dbReference type="RefSeq" id="XP_013760606.1">
    <property type="nucleotide sequence ID" value="XM_013905152.1"/>
</dbReference>
<proteinExistence type="predicted"/>
<dbReference type="Proteomes" id="UP000054408">
    <property type="component" value="Unassembled WGS sequence"/>
</dbReference>
<dbReference type="OrthoDB" id="5963188at2759"/>
<dbReference type="GeneID" id="25562417"/>
<evidence type="ECO:0000313" key="2">
    <source>
        <dbReference type="Proteomes" id="UP000054408"/>
    </source>
</evidence>
<reference evidence="1 2" key="1">
    <citation type="submission" date="2010-05" db="EMBL/GenBank/DDBJ databases">
        <title>The Genome Sequence of Thecamonas trahens ATCC 50062.</title>
        <authorList>
            <consortium name="The Broad Institute Genome Sequencing Platform"/>
            <person name="Russ C."/>
            <person name="Cuomo C."/>
            <person name="Shea T."/>
            <person name="Young S.K."/>
            <person name="Zeng Q."/>
            <person name="Koehrsen M."/>
            <person name="Haas B."/>
            <person name="Borodovsky M."/>
            <person name="Guigo R."/>
            <person name="Alvarado L."/>
            <person name="Berlin A."/>
            <person name="Bochicchio J."/>
            <person name="Borenstein D."/>
            <person name="Chapman S."/>
            <person name="Chen Z."/>
            <person name="Freedman E."/>
            <person name="Gellesch M."/>
            <person name="Goldberg J."/>
            <person name="Griggs A."/>
            <person name="Gujja S."/>
            <person name="Heilman E."/>
            <person name="Heiman D."/>
            <person name="Hepburn T."/>
            <person name="Howarth C."/>
            <person name="Jen D."/>
            <person name="Larson L."/>
            <person name="Mehta T."/>
            <person name="Park D."/>
            <person name="Pearson M."/>
            <person name="Roberts A."/>
            <person name="Saif S."/>
            <person name="Shenoy N."/>
            <person name="Sisk P."/>
            <person name="Stolte C."/>
            <person name="Sykes S."/>
            <person name="Thomson T."/>
            <person name="Walk T."/>
            <person name="White J."/>
            <person name="Yandava C."/>
            <person name="Burger G."/>
            <person name="Gray M.W."/>
            <person name="Holland P.W.H."/>
            <person name="King N."/>
            <person name="Lang F.B.F."/>
            <person name="Roger A.J."/>
            <person name="Ruiz-Trillo I."/>
            <person name="Lander E."/>
            <person name="Nusbaum C."/>
        </authorList>
    </citation>
    <scope>NUCLEOTIDE SEQUENCE [LARGE SCALE GENOMIC DNA]</scope>
    <source>
        <strain evidence="1 2">ATCC 50062</strain>
    </source>
</reference>
<protein>
    <submittedName>
        <fullName evidence="1">Uncharacterized protein</fullName>
    </submittedName>
</protein>
<organism evidence="1 2">
    <name type="scientific">Thecamonas trahens ATCC 50062</name>
    <dbReference type="NCBI Taxonomy" id="461836"/>
    <lineage>
        <taxon>Eukaryota</taxon>
        <taxon>Apusozoa</taxon>
        <taxon>Apusomonadida</taxon>
        <taxon>Apusomonadidae</taxon>
        <taxon>Thecamonas</taxon>
    </lineage>
</organism>
<evidence type="ECO:0000313" key="1">
    <source>
        <dbReference type="EMBL" id="KNC46313.1"/>
    </source>
</evidence>
<gene>
    <name evidence="1" type="ORF">AMSG_02764</name>
</gene>
<name>A0A0L0D4T0_THETB</name>
<dbReference type="AlphaFoldDB" id="A0A0L0D4T0"/>
<dbReference type="Gene3D" id="1.10.150.670">
    <property type="entry name" value="Crossover junction endonuclease EME1, DNA-binding domain"/>
    <property type="match status" value="1"/>
</dbReference>
<accession>A0A0L0D4T0</accession>
<dbReference type="STRING" id="461836.A0A0L0D4T0"/>
<dbReference type="EMBL" id="GL349442">
    <property type="protein sequence ID" value="KNC46313.1"/>
    <property type="molecule type" value="Genomic_DNA"/>
</dbReference>
<dbReference type="InterPro" id="IPR042530">
    <property type="entry name" value="EME1/EME2_C"/>
</dbReference>
<keyword evidence="2" id="KW-1185">Reference proteome</keyword>
<sequence>MATAVHHIKANGGNVHTSTSTADSASWLEAVYMSLTKAVIDGGLDAVAARHPNGSGALLTFDELQIIGAVGYSESVRSNFGKMLMTVSGMSADKAAVVLVKYRTLGGLRAAYRAAGPDAGKTLLAGEKVPGARNSFGRSLSNAVWRAFWADE</sequence>